<feature type="region of interest" description="Disordered" evidence="1">
    <location>
        <begin position="78"/>
        <end position="98"/>
    </location>
</feature>
<feature type="region of interest" description="Disordered" evidence="1">
    <location>
        <begin position="28"/>
        <end position="55"/>
    </location>
</feature>
<comment type="caution">
    <text evidence="2">The sequence shown here is derived from an EMBL/GenBank/DDBJ whole genome shotgun (WGS) entry which is preliminary data.</text>
</comment>
<accession>A0A5N6LFS4</accession>
<feature type="compositionally biased region" description="Polar residues" evidence="1">
    <location>
        <begin position="38"/>
        <end position="49"/>
    </location>
</feature>
<keyword evidence="3" id="KW-1185">Reference proteome</keyword>
<proteinExistence type="predicted"/>
<evidence type="ECO:0000313" key="2">
    <source>
        <dbReference type="EMBL" id="KAD0994767.1"/>
    </source>
</evidence>
<evidence type="ECO:0000313" key="3">
    <source>
        <dbReference type="Proteomes" id="UP000326396"/>
    </source>
</evidence>
<organism evidence="2 3">
    <name type="scientific">Mikania micrantha</name>
    <name type="common">bitter vine</name>
    <dbReference type="NCBI Taxonomy" id="192012"/>
    <lineage>
        <taxon>Eukaryota</taxon>
        <taxon>Viridiplantae</taxon>
        <taxon>Streptophyta</taxon>
        <taxon>Embryophyta</taxon>
        <taxon>Tracheophyta</taxon>
        <taxon>Spermatophyta</taxon>
        <taxon>Magnoliopsida</taxon>
        <taxon>eudicotyledons</taxon>
        <taxon>Gunneridae</taxon>
        <taxon>Pentapetalae</taxon>
        <taxon>asterids</taxon>
        <taxon>campanulids</taxon>
        <taxon>Asterales</taxon>
        <taxon>Asteraceae</taxon>
        <taxon>Asteroideae</taxon>
        <taxon>Heliantheae alliance</taxon>
        <taxon>Eupatorieae</taxon>
        <taxon>Mikania</taxon>
    </lineage>
</organism>
<dbReference type="EMBL" id="SZYD01001180">
    <property type="protein sequence ID" value="KAD0994767.1"/>
    <property type="molecule type" value="Genomic_DNA"/>
</dbReference>
<name>A0A5N6LFS4_9ASTR</name>
<protein>
    <submittedName>
        <fullName evidence="2">Uncharacterized protein</fullName>
    </submittedName>
</protein>
<gene>
    <name evidence="2" type="ORF">E3N88_43441</name>
</gene>
<evidence type="ECO:0000256" key="1">
    <source>
        <dbReference type="SAM" id="MobiDB-lite"/>
    </source>
</evidence>
<dbReference type="Proteomes" id="UP000326396">
    <property type="component" value="Unassembled WGS sequence"/>
</dbReference>
<dbReference type="AlphaFoldDB" id="A0A5N6LFS4"/>
<reference evidence="2 3" key="1">
    <citation type="submission" date="2019-05" db="EMBL/GenBank/DDBJ databases">
        <title>Mikania micrantha, genome provides insights into the molecular mechanism of rapid growth.</title>
        <authorList>
            <person name="Liu B."/>
        </authorList>
    </citation>
    <scope>NUCLEOTIDE SEQUENCE [LARGE SCALE GENOMIC DNA]</scope>
    <source>
        <strain evidence="2">NLD-2019</strain>
        <tissue evidence="2">Leaf</tissue>
    </source>
</reference>
<sequence length="160" mass="18091">MVMEGDVGCYACPSPPTQAIRLAVSHPSPRRHHHYASATDSVTSDQTQGDEGWGCDNSNSESAMEFATRTGIHHKNLERSSLNSHPPSPPSCSCQDQRFKSSRSPRDCFHLHLEILGALKISCFVHKVLKYHHACTIHEYWNDLEYMDMFIDDVRRITHG</sequence>